<feature type="region of interest" description="Disordered" evidence="1">
    <location>
        <begin position="84"/>
        <end position="118"/>
    </location>
</feature>
<gene>
    <name evidence="2" type="ORF">BN2614_LOCUS8</name>
</gene>
<proteinExistence type="predicted"/>
<name>A0A9X9LXM5_GULGU</name>
<evidence type="ECO:0000313" key="3">
    <source>
        <dbReference type="Proteomes" id="UP000269945"/>
    </source>
</evidence>
<dbReference type="Proteomes" id="UP000269945">
    <property type="component" value="Unassembled WGS sequence"/>
</dbReference>
<evidence type="ECO:0000256" key="1">
    <source>
        <dbReference type="SAM" id="MobiDB-lite"/>
    </source>
</evidence>
<comment type="caution">
    <text evidence="2">The sequence shown here is derived from an EMBL/GenBank/DDBJ whole genome shotgun (WGS) entry which is preliminary data.</text>
</comment>
<organism evidence="2 3">
    <name type="scientific">Gulo gulo</name>
    <name type="common">Wolverine</name>
    <name type="synonym">Gluton</name>
    <dbReference type="NCBI Taxonomy" id="48420"/>
    <lineage>
        <taxon>Eukaryota</taxon>
        <taxon>Metazoa</taxon>
        <taxon>Chordata</taxon>
        <taxon>Craniata</taxon>
        <taxon>Vertebrata</taxon>
        <taxon>Euteleostomi</taxon>
        <taxon>Mammalia</taxon>
        <taxon>Eutheria</taxon>
        <taxon>Laurasiatheria</taxon>
        <taxon>Carnivora</taxon>
        <taxon>Caniformia</taxon>
        <taxon>Musteloidea</taxon>
        <taxon>Mustelidae</taxon>
        <taxon>Guloninae</taxon>
        <taxon>Gulo</taxon>
    </lineage>
</organism>
<accession>A0A9X9LXM5</accession>
<reference evidence="2 3" key="1">
    <citation type="submission" date="2018-10" db="EMBL/GenBank/DDBJ databases">
        <authorList>
            <person name="Ekblom R."/>
            <person name="Jareborg N."/>
        </authorList>
    </citation>
    <scope>NUCLEOTIDE SEQUENCE [LARGE SCALE GENOMIC DNA]</scope>
    <source>
        <tissue evidence="2">Muscle</tissue>
    </source>
</reference>
<sequence>MGSTAYIPSLPISRKTDLIIRLYYKLYIQQSRLGRWKTGESRGQRRLSVNLSVPGRQQCSYPAWACWNTDGYVMLLLLIPGPQTGRNHSSLRRPQLSSRSSFQGFQDFLTPSGPKSKS</sequence>
<feature type="compositionally biased region" description="Low complexity" evidence="1">
    <location>
        <begin position="92"/>
        <end position="101"/>
    </location>
</feature>
<keyword evidence="3" id="KW-1185">Reference proteome</keyword>
<dbReference type="EMBL" id="CYRY02026023">
    <property type="protein sequence ID" value="VCW98581.1"/>
    <property type="molecule type" value="Genomic_DNA"/>
</dbReference>
<dbReference type="AlphaFoldDB" id="A0A9X9LXM5"/>
<protein>
    <submittedName>
        <fullName evidence="2">Uncharacterized protein</fullName>
    </submittedName>
</protein>
<evidence type="ECO:0000313" key="2">
    <source>
        <dbReference type="EMBL" id="VCW98581.1"/>
    </source>
</evidence>